<reference evidence="1 2" key="1">
    <citation type="submission" date="2024-06" db="EMBL/GenBank/DDBJ databases">
        <title>Genomic Encyclopedia of Type Strains, Phase IV (KMG-IV): sequencing the most valuable type-strain genomes for metagenomic binning, comparative biology and taxonomic classification.</title>
        <authorList>
            <person name="Goeker M."/>
        </authorList>
    </citation>
    <scope>NUCLEOTIDE SEQUENCE [LARGE SCALE GENOMIC DNA]</scope>
    <source>
        <strain evidence="1 2">DSM 29388</strain>
    </source>
</reference>
<keyword evidence="2" id="KW-1185">Reference proteome</keyword>
<dbReference type="Proteomes" id="UP001549146">
    <property type="component" value="Unassembled WGS sequence"/>
</dbReference>
<dbReference type="RefSeq" id="WP_354509930.1">
    <property type="nucleotide sequence ID" value="NZ_JBEPMO010000015.1"/>
</dbReference>
<evidence type="ECO:0000313" key="2">
    <source>
        <dbReference type="Proteomes" id="UP001549146"/>
    </source>
</evidence>
<name>A0ABV2LVJ3_9FLAO</name>
<protein>
    <recommendedName>
        <fullName evidence="3">DUF4920 domain-containing protein</fullName>
    </recommendedName>
</protein>
<evidence type="ECO:0008006" key="3">
    <source>
        <dbReference type="Google" id="ProtNLM"/>
    </source>
</evidence>
<sequence length="173" mass="19143">MKKFILALVLGAAIVSCKQEVKEGIKTEEIEVADASQYESFGAEISADGALSAEEMLKEYEKLSVGDSVEIAFKGTIQSVCKKKGCWMKMDLGQPETETFVRFKDYEFFVPMDSEGSEAIIKGIAKKEETTVEELKHYAKDGGKSDEEIAQITEPKVEYTFMADGVLIKKKAS</sequence>
<organism evidence="1 2">
    <name type="scientific">Moheibacter stercoris</name>
    <dbReference type="NCBI Taxonomy" id="1628251"/>
    <lineage>
        <taxon>Bacteria</taxon>
        <taxon>Pseudomonadati</taxon>
        <taxon>Bacteroidota</taxon>
        <taxon>Flavobacteriia</taxon>
        <taxon>Flavobacteriales</taxon>
        <taxon>Weeksellaceae</taxon>
        <taxon>Moheibacter</taxon>
    </lineage>
</organism>
<dbReference type="Pfam" id="PF16267">
    <property type="entry name" value="DUF4920"/>
    <property type="match status" value="1"/>
</dbReference>
<evidence type="ECO:0000313" key="1">
    <source>
        <dbReference type="EMBL" id="MET3732575.1"/>
    </source>
</evidence>
<dbReference type="InterPro" id="IPR032577">
    <property type="entry name" value="DUF4920"/>
</dbReference>
<accession>A0ABV2LVJ3</accession>
<proteinExistence type="predicted"/>
<gene>
    <name evidence="1" type="ORF">ABID46_002165</name>
</gene>
<dbReference type="EMBL" id="JBEPMO010000015">
    <property type="protein sequence ID" value="MET3732575.1"/>
    <property type="molecule type" value="Genomic_DNA"/>
</dbReference>
<comment type="caution">
    <text evidence="1">The sequence shown here is derived from an EMBL/GenBank/DDBJ whole genome shotgun (WGS) entry which is preliminary data.</text>
</comment>
<dbReference type="PROSITE" id="PS51257">
    <property type="entry name" value="PROKAR_LIPOPROTEIN"/>
    <property type="match status" value="1"/>
</dbReference>